<evidence type="ECO:0000313" key="3">
    <source>
        <dbReference type="Proteomes" id="UP001196870"/>
    </source>
</evidence>
<comment type="caution">
    <text evidence="2">The sequence shown here is derived from an EMBL/GenBank/DDBJ whole genome shotgun (WGS) entry which is preliminary data.</text>
</comment>
<evidence type="ECO:0000256" key="1">
    <source>
        <dbReference type="SAM" id="MobiDB-lite"/>
    </source>
</evidence>
<reference evidence="3" key="1">
    <citation type="journal article" date="2021" name="Syst. Appl. Microbiol.">
        <title>Roseomonas hellenica sp. nov., isolated from roots of wild-growing Alkanna tinctoria.</title>
        <authorList>
            <person name="Rat A."/>
            <person name="Naranjo H.D."/>
            <person name="Lebbe L."/>
            <person name="Cnockaert M."/>
            <person name="Krigas N."/>
            <person name="Grigoriadou K."/>
            <person name="Maloupa E."/>
            <person name="Willems A."/>
        </authorList>
    </citation>
    <scope>NUCLEOTIDE SEQUENCE [LARGE SCALE GENOMIC DNA]</scope>
    <source>
        <strain evidence="3">LMG 31523</strain>
    </source>
</reference>
<dbReference type="RefSeq" id="WP_211855585.1">
    <property type="nucleotide sequence ID" value="NZ_JAAGBB010000041.1"/>
</dbReference>
<feature type="region of interest" description="Disordered" evidence="1">
    <location>
        <begin position="54"/>
        <end position="106"/>
    </location>
</feature>
<name>A0ABS5F5J1_9PROT</name>
<dbReference type="Proteomes" id="UP001196870">
    <property type="component" value="Unassembled WGS sequence"/>
</dbReference>
<feature type="compositionally biased region" description="Basic and acidic residues" evidence="1">
    <location>
        <begin position="54"/>
        <end position="85"/>
    </location>
</feature>
<sequence length="106" mass="12211">MSCWIGRLAAGALLLGVSGCGPGGGYYDPGYAPGYSGYSSGYYGGNRWEERRWREDRDRRRYEDRRRHEDSRRHEEHRRRDEGQRRPPPGPPPRDTGRGNYIGPSN</sequence>
<evidence type="ECO:0008006" key="4">
    <source>
        <dbReference type="Google" id="ProtNLM"/>
    </source>
</evidence>
<dbReference type="PROSITE" id="PS51257">
    <property type="entry name" value="PROKAR_LIPOPROTEIN"/>
    <property type="match status" value="1"/>
</dbReference>
<gene>
    <name evidence="2" type="ORF">GXW71_25870</name>
</gene>
<proteinExistence type="predicted"/>
<protein>
    <recommendedName>
        <fullName evidence="4">Lipoprotein</fullName>
    </recommendedName>
</protein>
<evidence type="ECO:0000313" key="2">
    <source>
        <dbReference type="EMBL" id="MBR0667809.1"/>
    </source>
</evidence>
<organism evidence="2 3">
    <name type="scientific">Plastoroseomonas hellenica</name>
    <dbReference type="NCBI Taxonomy" id="2687306"/>
    <lineage>
        <taxon>Bacteria</taxon>
        <taxon>Pseudomonadati</taxon>
        <taxon>Pseudomonadota</taxon>
        <taxon>Alphaproteobacteria</taxon>
        <taxon>Acetobacterales</taxon>
        <taxon>Acetobacteraceae</taxon>
        <taxon>Plastoroseomonas</taxon>
    </lineage>
</organism>
<accession>A0ABS5F5J1</accession>
<dbReference type="EMBL" id="JAAGBB010000041">
    <property type="protein sequence ID" value="MBR0667809.1"/>
    <property type="molecule type" value="Genomic_DNA"/>
</dbReference>
<keyword evidence="3" id="KW-1185">Reference proteome</keyword>